<dbReference type="AlphaFoldDB" id="X1MDX4"/>
<sequence>LLAGRSQRELRALFRLVVDDLEPAMRVRGAAAYLGTIPRDRREALTALRQDRDAEIAMLSRYDAPLAGTG</sequence>
<reference evidence="1" key="1">
    <citation type="journal article" date="2014" name="Front. Microbiol.">
        <title>High frequency of phylogenetically diverse reductive dehalogenase-homologous genes in deep subseafloor sedimentary metagenomes.</title>
        <authorList>
            <person name="Kawai M."/>
            <person name="Futagami T."/>
            <person name="Toyoda A."/>
            <person name="Takaki Y."/>
            <person name="Nishi S."/>
            <person name="Hori S."/>
            <person name="Arai W."/>
            <person name="Tsubouchi T."/>
            <person name="Morono Y."/>
            <person name="Uchiyama I."/>
            <person name="Ito T."/>
            <person name="Fujiyama A."/>
            <person name="Inagaki F."/>
            <person name="Takami H."/>
        </authorList>
    </citation>
    <scope>NUCLEOTIDE SEQUENCE</scope>
    <source>
        <strain evidence="1">Expedition CK06-06</strain>
    </source>
</reference>
<comment type="caution">
    <text evidence="1">The sequence shown here is derived from an EMBL/GenBank/DDBJ whole genome shotgun (WGS) entry which is preliminary data.</text>
</comment>
<protein>
    <submittedName>
        <fullName evidence="1">Uncharacterized protein</fullName>
    </submittedName>
</protein>
<evidence type="ECO:0000313" key="1">
    <source>
        <dbReference type="EMBL" id="GAI29862.1"/>
    </source>
</evidence>
<dbReference type="EMBL" id="BARV01014157">
    <property type="protein sequence ID" value="GAI29862.1"/>
    <property type="molecule type" value="Genomic_DNA"/>
</dbReference>
<accession>X1MDX4</accession>
<name>X1MDX4_9ZZZZ</name>
<proteinExistence type="predicted"/>
<feature type="non-terminal residue" evidence="1">
    <location>
        <position position="1"/>
    </location>
</feature>
<gene>
    <name evidence="1" type="ORF">S06H3_24976</name>
</gene>
<organism evidence="1">
    <name type="scientific">marine sediment metagenome</name>
    <dbReference type="NCBI Taxonomy" id="412755"/>
    <lineage>
        <taxon>unclassified sequences</taxon>
        <taxon>metagenomes</taxon>
        <taxon>ecological metagenomes</taxon>
    </lineage>
</organism>